<feature type="transmembrane region" description="Helical" evidence="1">
    <location>
        <begin position="134"/>
        <end position="153"/>
    </location>
</feature>
<evidence type="ECO:0000313" key="3">
    <source>
        <dbReference type="Proteomes" id="UP000764045"/>
    </source>
</evidence>
<name>A0A939B5D1_9BACT</name>
<dbReference type="Proteomes" id="UP000764045">
    <property type="component" value="Unassembled WGS sequence"/>
</dbReference>
<dbReference type="AlphaFoldDB" id="A0A939B5D1"/>
<proteinExistence type="predicted"/>
<evidence type="ECO:0000256" key="1">
    <source>
        <dbReference type="SAM" id="Phobius"/>
    </source>
</evidence>
<sequence>MNGITYLPQLTLTEALEEAWSKIVQVKGRSRRSEFWWTYLILAIIKMICMFIPIIGSIIPLAINAATIPLVFRRLHDTGRSGWWLGGYIILSVIFVIVFLSWLYYMIQGNDFTTAVQDSEFATLLLRTLLNPTLITIGALMFAYGIIMLIFLCQDSQIHDNKYGPSPKYKVEEPEENIPEYVPEWK</sequence>
<evidence type="ECO:0000313" key="2">
    <source>
        <dbReference type="EMBL" id="MBM6661932.1"/>
    </source>
</evidence>
<gene>
    <name evidence="2" type="ORF">H6B30_09270</name>
</gene>
<dbReference type="RefSeq" id="WP_205109865.1">
    <property type="nucleotide sequence ID" value="NZ_JACJJL010000014.1"/>
</dbReference>
<dbReference type="PANTHER" id="PTHR34980:SF2">
    <property type="entry name" value="INNER MEMBRANE PROTEIN YHAH-RELATED"/>
    <property type="match status" value="1"/>
</dbReference>
<accession>A0A939B5D1</accession>
<dbReference type="InterPro" id="IPR008523">
    <property type="entry name" value="DUF805"/>
</dbReference>
<keyword evidence="1" id="KW-0812">Transmembrane</keyword>
<dbReference type="PANTHER" id="PTHR34980">
    <property type="entry name" value="INNER MEMBRANE PROTEIN-RELATED-RELATED"/>
    <property type="match status" value="1"/>
</dbReference>
<feature type="transmembrane region" description="Helical" evidence="1">
    <location>
        <begin position="36"/>
        <end position="63"/>
    </location>
</feature>
<keyword evidence="1" id="KW-1133">Transmembrane helix</keyword>
<protein>
    <submittedName>
        <fullName evidence="2">DUF805 domain-containing protein</fullName>
    </submittedName>
</protein>
<feature type="transmembrane region" description="Helical" evidence="1">
    <location>
        <begin position="83"/>
        <end position="105"/>
    </location>
</feature>
<dbReference type="Pfam" id="PF05656">
    <property type="entry name" value="DUF805"/>
    <property type="match status" value="1"/>
</dbReference>
<dbReference type="EMBL" id="JACJJL010000014">
    <property type="protein sequence ID" value="MBM6661932.1"/>
    <property type="molecule type" value="Genomic_DNA"/>
</dbReference>
<reference evidence="2 3" key="1">
    <citation type="journal article" date="2021" name="Sci. Rep.">
        <title>The distribution of antibiotic resistance genes in chicken gut microbiota commensals.</title>
        <authorList>
            <person name="Juricova H."/>
            <person name="Matiasovicova J."/>
            <person name="Kubasova T."/>
            <person name="Cejkova D."/>
            <person name="Rychlik I."/>
        </authorList>
    </citation>
    <scope>NUCLEOTIDE SEQUENCE [LARGE SCALE GENOMIC DNA]</scope>
    <source>
        <strain evidence="2 3">An819</strain>
    </source>
</reference>
<keyword evidence="3" id="KW-1185">Reference proteome</keyword>
<keyword evidence="1" id="KW-0472">Membrane</keyword>
<dbReference type="GO" id="GO:0005886">
    <property type="term" value="C:plasma membrane"/>
    <property type="evidence" value="ECO:0007669"/>
    <property type="project" value="TreeGrafter"/>
</dbReference>
<comment type="caution">
    <text evidence="2">The sequence shown here is derived from an EMBL/GenBank/DDBJ whole genome shotgun (WGS) entry which is preliminary data.</text>
</comment>
<organism evidence="2 3">
    <name type="scientific">Marseilla massiliensis</name>
    <dbReference type="NCBI Taxonomy" id="1841864"/>
    <lineage>
        <taxon>Bacteria</taxon>
        <taxon>Pseudomonadati</taxon>
        <taxon>Bacteroidota</taxon>
        <taxon>Bacteroidia</taxon>
        <taxon>Bacteroidales</taxon>
        <taxon>Prevotellaceae</taxon>
        <taxon>Marseilla</taxon>
    </lineage>
</organism>